<accession>A0A178MMV0</accession>
<organism evidence="2 3">
    <name type="scientific">Paramagnetospirillum marisnigri</name>
    <dbReference type="NCBI Taxonomy" id="1285242"/>
    <lineage>
        <taxon>Bacteria</taxon>
        <taxon>Pseudomonadati</taxon>
        <taxon>Pseudomonadota</taxon>
        <taxon>Alphaproteobacteria</taxon>
        <taxon>Rhodospirillales</taxon>
        <taxon>Magnetospirillaceae</taxon>
        <taxon>Paramagnetospirillum</taxon>
    </lineage>
</organism>
<gene>
    <name evidence="2" type="ORF">A6A04_19525</name>
</gene>
<keyword evidence="1" id="KW-0472">Membrane</keyword>
<evidence type="ECO:0000313" key="2">
    <source>
        <dbReference type="EMBL" id="OAN49418.1"/>
    </source>
</evidence>
<keyword evidence="1" id="KW-1133">Transmembrane helix</keyword>
<dbReference type="EMBL" id="LWQT01000064">
    <property type="protein sequence ID" value="OAN49418.1"/>
    <property type="molecule type" value="Genomic_DNA"/>
</dbReference>
<dbReference type="AlphaFoldDB" id="A0A178MMV0"/>
<protein>
    <submittedName>
        <fullName evidence="2">Uncharacterized protein</fullName>
    </submittedName>
</protein>
<proteinExistence type="predicted"/>
<evidence type="ECO:0000313" key="3">
    <source>
        <dbReference type="Proteomes" id="UP000078428"/>
    </source>
</evidence>
<sequence length="133" mass="14648">MIDARMNSTDGERLTPRPWRLLTAGLGLAGMATTLALGVRNFVDTFPWQTQGGILFYGYLKLYILDGMKGALTGLLMGLAAFGYAQFVSGRFSGSRIVLIVDYAVLLILTLLIAAADFFGVYTLLYPDWFKLH</sequence>
<keyword evidence="1" id="KW-0812">Transmembrane</keyword>
<reference evidence="2 3" key="1">
    <citation type="submission" date="2016-04" db="EMBL/GenBank/DDBJ databases">
        <title>Draft genome sequence of freshwater magnetotactic bacteria Magnetospirillum marisnigri SP-1 and Magnetospirillum moscoviense BB-1.</title>
        <authorList>
            <person name="Koziaeva V."/>
            <person name="Dziuba M.V."/>
            <person name="Ivanov T.M."/>
            <person name="Kuznetsov B."/>
            <person name="Grouzdev D.S."/>
        </authorList>
    </citation>
    <scope>NUCLEOTIDE SEQUENCE [LARGE SCALE GENOMIC DNA]</scope>
    <source>
        <strain evidence="2 3">SP-1</strain>
    </source>
</reference>
<feature type="transmembrane region" description="Helical" evidence="1">
    <location>
        <begin position="21"/>
        <end position="43"/>
    </location>
</feature>
<comment type="caution">
    <text evidence="2">The sequence shown here is derived from an EMBL/GenBank/DDBJ whole genome shotgun (WGS) entry which is preliminary data.</text>
</comment>
<dbReference type="Proteomes" id="UP000078428">
    <property type="component" value="Unassembled WGS sequence"/>
</dbReference>
<feature type="transmembrane region" description="Helical" evidence="1">
    <location>
        <begin position="63"/>
        <end position="85"/>
    </location>
</feature>
<keyword evidence="3" id="KW-1185">Reference proteome</keyword>
<name>A0A178MMV0_9PROT</name>
<dbReference type="RefSeq" id="WP_068493351.1">
    <property type="nucleotide sequence ID" value="NZ_LWQT01000064.1"/>
</dbReference>
<feature type="transmembrane region" description="Helical" evidence="1">
    <location>
        <begin position="97"/>
        <end position="125"/>
    </location>
</feature>
<evidence type="ECO:0000256" key="1">
    <source>
        <dbReference type="SAM" id="Phobius"/>
    </source>
</evidence>